<keyword evidence="5" id="KW-1185">Reference proteome</keyword>
<dbReference type="RefSeq" id="WP_238192475.1">
    <property type="nucleotide sequence ID" value="NZ_BPQJ01000024.1"/>
</dbReference>
<keyword evidence="2" id="KW-1133">Transmembrane helix</keyword>
<evidence type="ECO:0000256" key="1">
    <source>
        <dbReference type="SAM" id="MobiDB-lite"/>
    </source>
</evidence>
<dbReference type="AlphaFoldDB" id="A0AA37HEC2"/>
<evidence type="ECO:0000256" key="2">
    <source>
        <dbReference type="SAM" id="Phobius"/>
    </source>
</evidence>
<evidence type="ECO:0000313" key="5">
    <source>
        <dbReference type="Proteomes" id="UP001055286"/>
    </source>
</evidence>
<feature type="transmembrane region" description="Helical" evidence="2">
    <location>
        <begin position="632"/>
        <end position="656"/>
    </location>
</feature>
<dbReference type="EMBL" id="BPQJ01000024">
    <property type="protein sequence ID" value="GJD64353.1"/>
    <property type="molecule type" value="Genomic_DNA"/>
</dbReference>
<dbReference type="InterPro" id="IPR025295">
    <property type="entry name" value="eCIS_core_dom"/>
</dbReference>
<feature type="region of interest" description="Disordered" evidence="1">
    <location>
        <begin position="1"/>
        <end position="39"/>
    </location>
</feature>
<organism evidence="4 5">
    <name type="scientific">Methylobacterium frigidaeris</name>
    <dbReference type="NCBI Taxonomy" id="2038277"/>
    <lineage>
        <taxon>Bacteria</taxon>
        <taxon>Pseudomonadati</taxon>
        <taxon>Pseudomonadota</taxon>
        <taxon>Alphaproteobacteria</taxon>
        <taxon>Hyphomicrobiales</taxon>
        <taxon>Methylobacteriaceae</taxon>
        <taxon>Methylobacterium</taxon>
    </lineage>
</organism>
<evidence type="ECO:0000259" key="3">
    <source>
        <dbReference type="Pfam" id="PF13699"/>
    </source>
</evidence>
<comment type="caution">
    <text evidence="4">The sequence shown here is derived from an EMBL/GenBank/DDBJ whole genome shotgun (WGS) entry which is preliminary data.</text>
</comment>
<gene>
    <name evidence="4" type="ORF">MPEAHAMD_4534</name>
</gene>
<dbReference type="Pfam" id="PF13699">
    <property type="entry name" value="eCIS_core"/>
    <property type="match status" value="1"/>
</dbReference>
<feature type="compositionally biased region" description="Low complexity" evidence="1">
    <location>
        <begin position="1"/>
        <end position="29"/>
    </location>
</feature>
<keyword evidence="2" id="KW-0472">Membrane</keyword>
<proteinExistence type="predicted"/>
<dbReference type="Proteomes" id="UP001055286">
    <property type="component" value="Unassembled WGS sequence"/>
</dbReference>
<accession>A0AA37HEC2</accession>
<name>A0AA37HEC2_9HYPH</name>
<protein>
    <recommendedName>
        <fullName evidence="3">eCIS core domain-containing protein</fullName>
    </recommendedName>
</protein>
<keyword evidence="2" id="KW-0812">Transmembrane</keyword>
<reference evidence="4" key="2">
    <citation type="submission" date="2021-08" db="EMBL/GenBank/DDBJ databases">
        <authorList>
            <person name="Tani A."/>
            <person name="Ola A."/>
            <person name="Ogura Y."/>
            <person name="Katsura K."/>
            <person name="Hayashi T."/>
        </authorList>
    </citation>
    <scope>NUCLEOTIDE SEQUENCE</scope>
    <source>
        <strain evidence="4">JCM 32048</strain>
    </source>
</reference>
<sequence>MASVTPQGAQPAARTPARAPASRTPERPAGSGVADSAPRVGNRALFAMTSSGEDAPLVQAMCRNPGCLQLAAAVQRRAIRRQTSDRFEIEADRTADLVMRPAPHVAAPSIQRVSPSAGAAVQRATEDEQAEEAEGQAVDAEFGIQAKGREERGEEGGGPAPFVVGGGGGHPLPAQQRTFLEPRFGRDLGAVRVHTGSQADASARSLGALAYTQGPHIVFRSGEYSPASETGGWLLAHELTHVAQQGHAPALGAEGASASPAAAGAVQRYADTNLPVRRAIDVAYARSLTDTELEAATLAAQQAHDAENESNAYTLVLQANLAILHAERFVRDNSTRIPDDLKPQPPDETDVPFEEKEFDVDAEDWAAPEPVPGITRVDPARLRPAPSEAGPFEDIPINTRLVVVTTRNGWSQVTLEDGRKGWISSSRVETKLPDPDARLYTVKAGDTAQTIARRFYGKHSTEWGQDERYFVNVLFHVNSLFPAQKDQGIIRPAGKEDDWDATVVKADHKIWIPGVDYALGLKGIVPSGSFTYETWQTIKNIFVGTAGFISGLLVGALESVVDVFVGIWDMIKIAWDVIKSIVTGEIVSDIKKLWDDLSKLTLDDIVNAGLEWFKSKWFADGTWSRWYNRGWLIGYIIVEILLLIFSDGIATAVKWVGKTAKFAKLLEKLPTIAKMIKKAEKVTGAAADALRLGSKALSKVHHWAQTALRIPLEIIKDTSAAALERLKGLSAWAKEKFRFLNPFAMKLALGCASPCRVNIHEIEGFLKNLAAKGIKAGAKLGGDVEKIIAALPADKLNLKMIRKKLKSRPALAKLIESADLTADDFGKIAHFTTAGDLASEAQSYRTFVRYLTAVVPAKAEGDITKLNKIIAAMMKTDAKMSEKVKTAIIRQGSAMKGSMFEGFAKLNIPELGGKDFARVTFKQTATLALEKTQRTADNFVAATGEIWEIKHTWDKVPADQMRDYQKIIGQVAPGGEKVKGVNYLFPDKAAAEANKHLKDAGFGVRYLVGKGMAAL</sequence>
<feature type="domain" description="eCIS core" evidence="3">
    <location>
        <begin position="171"/>
        <end position="247"/>
    </location>
</feature>
<reference evidence="4" key="1">
    <citation type="journal article" date="2016" name="Front. Microbiol.">
        <title>Genome Sequence of the Piezophilic, Mesophilic Sulfate-Reducing Bacterium Desulfovibrio indicus J2T.</title>
        <authorList>
            <person name="Cao J."/>
            <person name="Maignien L."/>
            <person name="Shao Z."/>
            <person name="Alain K."/>
            <person name="Jebbar M."/>
        </authorList>
    </citation>
    <scope>NUCLEOTIDE SEQUENCE</scope>
    <source>
        <strain evidence="4">JCM 32048</strain>
    </source>
</reference>
<dbReference type="Gene3D" id="2.30.30.40">
    <property type="entry name" value="SH3 Domains"/>
    <property type="match status" value="1"/>
</dbReference>
<evidence type="ECO:0000313" key="4">
    <source>
        <dbReference type="EMBL" id="GJD64353.1"/>
    </source>
</evidence>